<gene>
    <name evidence="1" type="ORF">DSO57_1002471</name>
</gene>
<dbReference type="EMBL" id="QTSX02002135">
    <property type="protein sequence ID" value="KAJ9078842.1"/>
    <property type="molecule type" value="Genomic_DNA"/>
</dbReference>
<dbReference type="Proteomes" id="UP001165960">
    <property type="component" value="Unassembled WGS sequence"/>
</dbReference>
<protein>
    <submittedName>
        <fullName evidence="1">Uncharacterized protein</fullName>
    </submittedName>
</protein>
<reference evidence="1" key="1">
    <citation type="submission" date="2022-04" db="EMBL/GenBank/DDBJ databases">
        <title>Genome of the entomopathogenic fungus Entomophthora muscae.</title>
        <authorList>
            <person name="Elya C."/>
            <person name="Lovett B.R."/>
            <person name="Lee E."/>
            <person name="Macias A.M."/>
            <person name="Hajek A.E."/>
            <person name="De Bivort B.L."/>
            <person name="Kasson M.T."/>
            <person name="De Fine Licht H.H."/>
            <person name="Stajich J.E."/>
        </authorList>
    </citation>
    <scope>NUCLEOTIDE SEQUENCE</scope>
    <source>
        <strain evidence="1">Berkeley</strain>
    </source>
</reference>
<proteinExistence type="predicted"/>
<sequence>MVPNSRPWSLLGQSISYIIKLAPILWWALPSSLAAPHPELPNASIYDWIPDTTPTQAVPLDTPTAINQPLPDSFLPEKDLEEDSIHKLVADNLYAIPTQGRGCPRKIDANTIETVSKSYIAQVKEVYPGSNPNVSSNLLSLKGVQFFMSMETIEANFPEIGQSLFQYFDTP</sequence>
<evidence type="ECO:0000313" key="2">
    <source>
        <dbReference type="Proteomes" id="UP001165960"/>
    </source>
</evidence>
<organism evidence="1 2">
    <name type="scientific">Entomophthora muscae</name>
    <dbReference type="NCBI Taxonomy" id="34485"/>
    <lineage>
        <taxon>Eukaryota</taxon>
        <taxon>Fungi</taxon>
        <taxon>Fungi incertae sedis</taxon>
        <taxon>Zoopagomycota</taxon>
        <taxon>Entomophthoromycotina</taxon>
        <taxon>Entomophthoromycetes</taxon>
        <taxon>Entomophthorales</taxon>
        <taxon>Entomophthoraceae</taxon>
        <taxon>Entomophthora</taxon>
    </lineage>
</organism>
<keyword evidence="2" id="KW-1185">Reference proteome</keyword>
<name>A0ACC2TXA1_9FUNG</name>
<comment type="caution">
    <text evidence="1">The sequence shown here is derived from an EMBL/GenBank/DDBJ whole genome shotgun (WGS) entry which is preliminary data.</text>
</comment>
<evidence type="ECO:0000313" key="1">
    <source>
        <dbReference type="EMBL" id="KAJ9078842.1"/>
    </source>
</evidence>
<accession>A0ACC2TXA1</accession>